<evidence type="ECO:0000313" key="4">
    <source>
        <dbReference type="Proteomes" id="UP000199167"/>
    </source>
</evidence>
<gene>
    <name evidence="3" type="ORF">SAMN04488515_0495</name>
</gene>
<comment type="similarity">
    <text evidence="1">Belongs to the AHA1 family.</text>
</comment>
<dbReference type="Gene3D" id="3.30.530.20">
    <property type="match status" value="1"/>
</dbReference>
<dbReference type="RefSeq" id="WP_089989856.1">
    <property type="nucleotide sequence ID" value="NZ_FOIZ01000001.1"/>
</dbReference>
<keyword evidence="4" id="KW-1185">Reference proteome</keyword>
<name>A0A1I0N9V9_9RHOB</name>
<organism evidence="3 4">
    <name type="scientific">Cognatiyoonia koreensis</name>
    <dbReference type="NCBI Taxonomy" id="364200"/>
    <lineage>
        <taxon>Bacteria</taxon>
        <taxon>Pseudomonadati</taxon>
        <taxon>Pseudomonadota</taxon>
        <taxon>Alphaproteobacteria</taxon>
        <taxon>Rhodobacterales</taxon>
        <taxon>Paracoccaceae</taxon>
        <taxon>Cognatiyoonia</taxon>
    </lineage>
</organism>
<reference evidence="3 4" key="1">
    <citation type="submission" date="2016-10" db="EMBL/GenBank/DDBJ databases">
        <authorList>
            <person name="de Groot N.N."/>
        </authorList>
    </citation>
    <scope>NUCLEOTIDE SEQUENCE [LARGE SCALE GENOMIC DNA]</scope>
    <source>
        <strain evidence="3 4">DSM 17925</strain>
    </source>
</reference>
<dbReference type="InterPro" id="IPR023393">
    <property type="entry name" value="START-like_dom_sf"/>
</dbReference>
<dbReference type="SUPFAM" id="SSF55961">
    <property type="entry name" value="Bet v1-like"/>
    <property type="match status" value="1"/>
</dbReference>
<dbReference type="OrthoDB" id="9805228at2"/>
<dbReference type="STRING" id="364200.SAMN04488515_0495"/>
<feature type="domain" description="Activator of Hsp90 ATPase homologue 1/2-like C-terminal" evidence="2">
    <location>
        <begin position="13"/>
        <end position="134"/>
    </location>
</feature>
<proteinExistence type="inferred from homology"/>
<evidence type="ECO:0000259" key="2">
    <source>
        <dbReference type="Pfam" id="PF08327"/>
    </source>
</evidence>
<dbReference type="EMBL" id="FOIZ01000001">
    <property type="protein sequence ID" value="SEV98009.1"/>
    <property type="molecule type" value="Genomic_DNA"/>
</dbReference>
<dbReference type="AlphaFoldDB" id="A0A1I0N9V9"/>
<evidence type="ECO:0000313" key="3">
    <source>
        <dbReference type="EMBL" id="SEV98009.1"/>
    </source>
</evidence>
<protein>
    <submittedName>
        <fullName evidence="3">Uncharacterized conserved protein YndB, AHSA1/START domain</fullName>
    </submittedName>
</protein>
<dbReference type="CDD" id="cd08897">
    <property type="entry name" value="SRPBCC_CalC_Aha1-like_4"/>
    <property type="match status" value="1"/>
</dbReference>
<accession>A0A1I0N9V9</accession>
<dbReference type="Proteomes" id="UP000199167">
    <property type="component" value="Unassembled WGS sequence"/>
</dbReference>
<dbReference type="Pfam" id="PF08327">
    <property type="entry name" value="AHSA1"/>
    <property type="match status" value="1"/>
</dbReference>
<sequence>MTSQKITVETTINAPVEKVWSAYTTPADITQWNFASDDWCCPRADVDLRVGGRQTARMEAKDGSMGFDFGGTFEAIEPQESITFVLDDGRKVHTTFTDRDGKTHVATTFDPETQNPAEMQRGGWQAILDSFRAHTEGKRG</sequence>
<dbReference type="InterPro" id="IPR013538">
    <property type="entry name" value="ASHA1/2-like_C"/>
</dbReference>
<evidence type="ECO:0000256" key="1">
    <source>
        <dbReference type="ARBA" id="ARBA00006817"/>
    </source>
</evidence>